<dbReference type="SUPFAM" id="SSF46785">
    <property type="entry name" value="Winged helix' DNA-binding domain"/>
    <property type="match status" value="1"/>
</dbReference>
<reference evidence="2" key="1">
    <citation type="submission" date="2021-04" db="EMBL/GenBank/DDBJ databases">
        <title>Isolation of p-tert-butylphenol degrading bacteria Sphingobium phenoxybenzoativorans Tas13 from active sludge.</title>
        <authorList>
            <person name="Li Y."/>
        </authorList>
    </citation>
    <scope>NUCLEOTIDE SEQUENCE</scope>
    <source>
        <strain evidence="2">Tas13</strain>
    </source>
</reference>
<dbReference type="SMART" id="SM00347">
    <property type="entry name" value="HTH_MARR"/>
    <property type="match status" value="1"/>
</dbReference>
<dbReference type="PROSITE" id="PS50995">
    <property type="entry name" value="HTH_MARR_2"/>
    <property type="match status" value="1"/>
</dbReference>
<feature type="domain" description="HTH marR-type" evidence="1">
    <location>
        <begin position="17"/>
        <end position="153"/>
    </location>
</feature>
<evidence type="ECO:0000313" key="3">
    <source>
        <dbReference type="Proteomes" id="UP000681425"/>
    </source>
</evidence>
<organism evidence="2 3">
    <name type="scientific">Sphingobium phenoxybenzoativorans</name>
    <dbReference type="NCBI Taxonomy" id="1592790"/>
    <lineage>
        <taxon>Bacteria</taxon>
        <taxon>Pseudomonadati</taxon>
        <taxon>Pseudomonadota</taxon>
        <taxon>Alphaproteobacteria</taxon>
        <taxon>Sphingomonadales</taxon>
        <taxon>Sphingomonadaceae</taxon>
        <taxon>Sphingobium</taxon>
    </lineage>
</organism>
<protein>
    <submittedName>
        <fullName evidence="2">MarR family transcriptional regulator</fullName>
    </submittedName>
</protein>
<dbReference type="InterPro" id="IPR000835">
    <property type="entry name" value="HTH_MarR-typ"/>
</dbReference>
<gene>
    <name evidence="2" type="ORF">KFK14_04530</name>
</gene>
<dbReference type="Gene3D" id="1.10.10.10">
    <property type="entry name" value="Winged helix-like DNA-binding domain superfamily/Winged helix DNA-binding domain"/>
    <property type="match status" value="1"/>
</dbReference>
<dbReference type="GO" id="GO:0006950">
    <property type="term" value="P:response to stress"/>
    <property type="evidence" value="ECO:0007669"/>
    <property type="project" value="TreeGrafter"/>
</dbReference>
<dbReference type="InterPro" id="IPR036388">
    <property type="entry name" value="WH-like_DNA-bd_sf"/>
</dbReference>
<accession>A0A975Q2C5</accession>
<dbReference type="Pfam" id="PF12802">
    <property type="entry name" value="MarR_2"/>
    <property type="match status" value="1"/>
</dbReference>
<dbReference type="RefSeq" id="WP_171905774.1">
    <property type="nucleotide sequence ID" value="NZ_CP073910.1"/>
</dbReference>
<name>A0A975Q2C5_9SPHN</name>
<dbReference type="KEGG" id="spph:KFK14_04530"/>
<keyword evidence="3" id="KW-1185">Reference proteome</keyword>
<evidence type="ECO:0000313" key="2">
    <source>
        <dbReference type="EMBL" id="QUT06714.1"/>
    </source>
</evidence>
<dbReference type="InterPro" id="IPR036390">
    <property type="entry name" value="WH_DNA-bd_sf"/>
</dbReference>
<dbReference type="Proteomes" id="UP000681425">
    <property type="component" value="Chromosome"/>
</dbReference>
<proteinExistence type="predicted"/>
<evidence type="ECO:0000259" key="1">
    <source>
        <dbReference type="PROSITE" id="PS50995"/>
    </source>
</evidence>
<dbReference type="InterPro" id="IPR039422">
    <property type="entry name" value="MarR/SlyA-like"/>
</dbReference>
<dbReference type="GO" id="GO:0003700">
    <property type="term" value="F:DNA-binding transcription factor activity"/>
    <property type="evidence" value="ECO:0007669"/>
    <property type="project" value="InterPro"/>
</dbReference>
<dbReference type="PANTHER" id="PTHR33164:SF43">
    <property type="entry name" value="HTH-TYPE TRANSCRIPTIONAL REPRESSOR YETL"/>
    <property type="match status" value="1"/>
</dbReference>
<dbReference type="PANTHER" id="PTHR33164">
    <property type="entry name" value="TRANSCRIPTIONAL REGULATOR, MARR FAMILY"/>
    <property type="match status" value="1"/>
</dbReference>
<sequence length="159" mass="17604">MPDTAPDPANDSAVDDFAGLIDEIYRLNGRLVAANKMTTRVAGLRPTHWIVFTAIARAVEPPTVPRIGRALGQSRQGIQRVADDLVGNALVEWIDNPDHKRAKRLILTGEGRKVFEMADEEGAIWMRRVSAGLDAGAIREARQLLQSLRRNLEQDARSQ</sequence>
<dbReference type="EMBL" id="CP073910">
    <property type="protein sequence ID" value="QUT06714.1"/>
    <property type="molecule type" value="Genomic_DNA"/>
</dbReference>
<dbReference type="AlphaFoldDB" id="A0A975Q2C5"/>